<organism evidence="2 3">
    <name type="scientific">Rhamnella rubrinervis</name>
    <dbReference type="NCBI Taxonomy" id="2594499"/>
    <lineage>
        <taxon>Eukaryota</taxon>
        <taxon>Viridiplantae</taxon>
        <taxon>Streptophyta</taxon>
        <taxon>Embryophyta</taxon>
        <taxon>Tracheophyta</taxon>
        <taxon>Spermatophyta</taxon>
        <taxon>Magnoliopsida</taxon>
        <taxon>eudicotyledons</taxon>
        <taxon>Gunneridae</taxon>
        <taxon>Pentapetalae</taxon>
        <taxon>rosids</taxon>
        <taxon>fabids</taxon>
        <taxon>Rosales</taxon>
        <taxon>Rhamnaceae</taxon>
        <taxon>rhamnoid group</taxon>
        <taxon>Rhamneae</taxon>
        <taxon>Rhamnella</taxon>
    </lineage>
</organism>
<protein>
    <submittedName>
        <fullName evidence="2">Uncharacterized protein</fullName>
    </submittedName>
</protein>
<evidence type="ECO:0000313" key="2">
    <source>
        <dbReference type="EMBL" id="KAF3435103.1"/>
    </source>
</evidence>
<evidence type="ECO:0000256" key="1">
    <source>
        <dbReference type="SAM" id="MobiDB-lite"/>
    </source>
</evidence>
<comment type="caution">
    <text evidence="2">The sequence shown here is derived from an EMBL/GenBank/DDBJ whole genome shotgun (WGS) entry which is preliminary data.</text>
</comment>
<dbReference type="AlphaFoldDB" id="A0A8K0GSA2"/>
<proteinExistence type="predicted"/>
<dbReference type="EMBL" id="VOIH02000010">
    <property type="protein sequence ID" value="KAF3435103.1"/>
    <property type="molecule type" value="Genomic_DNA"/>
</dbReference>
<evidence type="ECO:0000313" key="3">
    <source>
        <dbReference type="Proteomes" id="UP000796880"/>
    </source>
</evidence>
<reference evidence="2" key="1">
    <citation type="submission" date="2020-03" db="EMBL/GenBank/DDBJ databases">
        <title>A high-quality chromosome-level genome assembly of a woody plant with both climbing and erect habits, Rhamnella rubrinervis.</title>
        <authorList>
            <person name="Lu Z."/>
            <person name="Yang Y."/>
            <person name="Zhu X."/>
            <person name="Sun Y."/>
        </authorList>
    </citation>
    <scope>NUCLEOTIDE SEQUENCE</scope>
    <source>
        <strain evidence="2">BYM</strain>
        <tissue evidence="2">Leaf</tissue>
    </source>
</reference>
<feature type="compositionally biased region" description="Polar residues" evidence="1">
    <location>
        <begin position="1"/>
        <end position="12"/>
    </location>
</feature>
<accession>A0A8K0GSA2</accession>
<dbReference type="OrthoDB" id="7537227at2759"/>
<name>A0A8K0GSA2_9ROSA</name>
<gene>
    <name evidence="2" type="ORF">FNV43_RR22190</name>
</gene>
<feature type="region of interest" description="Disordered" evidence="1">
    <location>
        <begin position="1"/>
        <end position="40"/>
    </location>
</feature>
<dbReference type="Proteomes" id="UP000796880">
    <property type="component" value="Unassembled WGS sequence"/>
</dbReference>
<keyword evidence="3" id="KW-1185">Reference proteome</keyword>
<sequence length="135" mass="15063">MSSEESVGTTRSKPPLPLTTRPSCCSSSSSSTEIGIQNPNSFDEEDEMVANLRSPQVFDVEEALISLRKITRTNENARTHLCTQRLLSTLKTLIVLRYVRWCLGELARSFSQYASGALFSLALDDDKREFKKGSL</sequence>